<comment type="subcellular location">
    <subcellularLocation>
        <location evidence="1">Cytoplasm</location>
        <location evidence="1">Cytosol</location>
    </subcellularLocation>
</comment>
<reference evidence="8 9" key="2">
    <citation type="journal article" date="2011" name="J. Bacteriol.">
        <title>Genome Sequence of Kosmotoga olearia Strain TBF 19.5.1, a Thermophilic Bacterium with a Wide Growth Temperature Range, Isolated from the Troll B Oil Platform in the North Sea.</title>
        <authorList>
            <person name="Swithers K.S."/>
            <person name="Dipippo J.L."/>
            <person name="Bruce D.C."/>
            <person name="Detter C."/>
            <person name="Tapia R."/>
            <person name="Han S."/>
            <person name="Goodwin L.A."/>
            <person name="Han J."/>
            <person name="Woyke T."/>
            <person name="Pitluck S."/>
            <person name="Pennacchio L."/>
            <person name="Nolan M."/>
            <person name="Mikhailova N."/>
            <person name="Land M.L."/>
            <person name="Nesbo C.L."/>
            <person name="Gogarten J.P."/>
            <person name="Noll K.M."/>
        </authorList>
    </citation>
    <scope>NUCLEOTIDE SEQUENCE [LARGE SCALE GENOMIC DNA]</scope>
    <source>
        <strain evidence="9">ATCC BAA-1733 / DSM 21960 / TBF 19.5.1</strain>
    </source>
</reference>
<dbReference type="InterPro" id="IPR036866">
    <property type="entry name" value="RibonucZ/Hydroxyglut_hydro"/>
</dbReference>
<dbReference type="EMBL" id="CP001634">
    <property type="protein sequence ID" value="ACR80604.1"/>
    <property type="molecule type" value="Genomic_DNA"/>
</dbReference>
<dbReference type="Gene3D" id="3.60.15.10">
    <property type="entry name" value="Ribonuclease Z/Hydroxyacylglutathione hydrolase-like"/>
    <property type="match status" value="1"/>
</dbReference>
<dbReference type="KEGG" id="kol:Kole_1923"/>
<comment type="function">
    <text evidence="6">Endoribonuclease that catalyzes the hydrolysis of histone-coding pre-mRNA 3'-end. Involved in histone pre-mRNA processing during the S-phase of the cell cycle, which is required for entering/progressing through S-phase. Cleaves histone pre-mRNA at a major and a minor cleavage site after the 5'-ACCCA-3' and the 5'-ACCCACA-3' sequence, respectively, and located downstream of the stem-loop. May require the presence of the HDE element located at the histone pre-RNA 3'-end to avoid non-specific cleavage.</text>
</comment>
<evidence type="ECO:0000313" key="8">
    <source>
        <dbReference type="EMBL" id="ACR80604.1"/>
    </source>
</evidence>
<dbReference type="InterPro" id="IPR001279">
    <property type="entry name" value="Metallo-B-lactamas"/>
</dbReference>
<protein>
    <recommendedName>
        <fullName evidence="3">Metallo-beta-lactamase domain-containing protein 1</fullName>
    </recommendedName>
    <alternativeName>
        <fullName evidence="4">Endoribonuclease MBLAC1</fullName>
    </alternativeName>
</protein>
<dbReference type="SMART" id="SM00849">
    <property type="entry name" value="Lactamase_B"/>
    <property type="match status" value="1"/>
</dbReference>
<dbReference type="AlphaFoldDB" id="C5CGT5"/>
<sequence>MRFDLLFAGSSVYVPGKIDAPSSSAALLRDDEKTVIVDPGGYPSLKELETALNRLGVSPDEVTDIILTHFHLDHAFNSIFFPNATVHLHKNYATRKYIAFGTIIGRMYDKVMKSWKRVSTFESGKLWDCIEIIETPYHSREHVSLLVETDNAGTVLFTGDICDRQFHYHEMRKGMRKDEAAKIMLELFEKADVVVFSHDFPLFKNRSDG</sequence>
<evidence type="ECO:0000256" key="5">
    <source>
        <dbReference type="ARBA" id="ARBA00044690"/>
    </source>
</evidence>
<dbReference type="STRING" id="521045.Kole_1923"/>
<dbReference type="InterPro" id="IPR039344">
    <property type="entry name" value="MBLAC1"/>
</dbReference>
<reference evidence="8 9" key="1">
    <citation type="submission" date="2009-06" db="EMBL/GenBank/DDBJ databases">
        <title>Complete sequence of Thermotogales bacterium TBF 19.5.1.</title>
        <authorList>
            <consortium name="US DOE Joint Genome Institute"/>
            <person name="Lucas S."/>
            <person name="Copeland A."/>
            <person name="Lapidus A."/>
            <person name="Glavina del Rio T."/>
            <person name="Tice H."/>
            <person name="Bruce D."/>
            <person name="Goodwin L."/>
            <person name="Pitluck S."/>
            <person name="Chertkov O."/>
            <person name="Brettin T."/>
            <person name="Detter J.C."/>
            <person name="Han C."/>
            <person name="Schmutz J."/>
            <person name="Larimer F."/>
            <person name="Land M."/>
            <person name="Hauser L."/>
            <person name="Kyrpides N."/>
            <person name="Ovchinnikova G."/>
            <person name="Noll K."/>
        </authorList>
    </citation>
    <scope>NUCLEOTIDE SEQUENCE [LARGE SCALE GENOMIC DNA]</scope>
    <source>
        <strain evidence="9">ATCC BAA-1733 / DSM 21960 / TBF 19.5.1</strain>
    </source>
</reference>
<proteinExistence type="predicted"/>
<dbReference type="GO" id="GO:0005829">
    <property type="term" value="C:cytosol"/>
    <property type="evidence" value="ECO:0007669"/>
    <property type="project" value="UniProtKB-SubCell"/>
</dbReference>
<dbReference type="RefSeq" id="WP_015869247.1">
    <property type="nucleotide sequence ID" value="NC_012785.1"/>
</dbReference>
<dbReference type="PANTHER" id="PTHR23200">
    <property type="entry name" value="METALLO-BETA-LACTAMASE DOMAIN-CONTAINING PROTEIN 1"/>
    <property type="match status" value="1"/>
</dbReference>
<organism evidence="8 9">
    <name type="scientific">Kosmotoga olearia (strain ATCC BAA-1733 / DSM 21960 / TBF 19.5.1)</name>
    <dbReference type="NCBI Taxonomy" id="521045"/>
    <lineage>
        <taxon>Bacteria</taxon>
        <taxon>Thermotogati</taxon>
        <taxon>Thermotogota</taxon>
        <taxon>Thermotogae</taxon>
        <taxon>Kosmotogales</taxon>
        <taxon>Kosmotogaceae</taxon>
        <taxon>Kosmotoga</taxon>
    </lineage>
</organism>
<dbReference type="SUPFAM" id="SSF56281">
    <property type="entry name" value="Metallo-hydrolase/oxidoreductase"/>
    <property type="match status" value="1"/>
</dbReference>
<evidence type="ECO:0000256" key="1">
    <source>
        <dbReference type="ARBA" id="ARBA00004514"/>
    </source>
</evidence>
<accession>C5CGT5</accession>
<name>C5CGT5_KOSOT</name>
<evidence type="ECO:0000256" key="3">
    <source>
        <dbReference type="ARBA" id="ARBA00014856"/>
    </source>
</evidence>
<dbReference type="eggNOG" id="COG0491">
    <property type="taxonomic scope" value="Bacteria"/>
</dbReference>
<dbReference type="PANTHER" id="PTHR23200:SF48">
    <property type="entry name" value="METALLO-BETA-LACTAMASE DOMAIN-CONTAINING PROTEIN 1"/>
    <property type="match status" value="1"/>
</dbReference>
<evidence type="ECO:0000256" key="4">
    <source>
        <dbReference type="ARBA" id="ARBA00032988"/>
    </source>
</evidence>
<dbReference type="Pfam" id="PF00753">
    <property type="entry name" value="Lactamase_B"/>
    <property type="match status" value="1"/>
</dbReference>
<comment type="catalytic activity">
    <reaction evidence="5">
        <text>a ribonucleotidyl-ribonucleotide-RNA + H2O = a 3'-end ribonucleotide-RNA + a 5'-end 5'-phospho-ribonucleoside-RNA + H(+)</text>
        <dbReference type="Rhea" id="RHEA:68096"/>
        <dbReference type="Rhea" id="RHEA-COMP:15179"/>
        <dbReference type="Rhea" id="RHEA-COMP:17355"/>
        <dbReference type="Rhea" id="RHEA-COMP:17428"/>
        <dbReference type="ChEBI" id="CHEBI:15377"/>
        <dbReference type="ChEBI" id="CHEBI:15378"/>
        <dbReference type="ChEBI" id="CHEBI:74896"/>
        <dbReference type="ChEBI" id="CHEBI:138282"/>
        <dbReference type="ChEBI" id="CHEBI:173118"/>
    </reaction>
    <physiologicalReaction direction="left-to-right" evidence="5">
        <dbReference type="Rhea" id="RHEA:68097"/>
    </physiologicalReaction>
</comment>
<keyword evidence="9" id="KW-1185">Reference proteome</keyword>
<evidence type="ECO:0000256" key="6">
    <source>
        <dbReference type="ARBA" id="ARBA00045869"/>
    </source>
</evidence>
<dbReference type="Proteomes" id="UP000002382">
    <property type="component" value="Chromosome"/>
</dbReference>
<dbReference type="OrthoDB" id="9761531at2"/>
<evidence type="ECO:0000313" key="9">
    <source>
        <dbReference type="Proteomes" id="UP000002382"/>
    </source>
</evidence>
<gene>
    <name evidence="8" type="ordered locus">Kole_1923</name>
</gene>
<evidence type="ECO:0000259" key="7">
    <source>
        <dbReference type="SMART" id="SM00849"/>
    </source>
</evidence>
<comment type="subunit">
    <text evidence="2">Homodimer.</text>
</comment>
<feature type="domain" description="Metallo-beta-lactamase" evidence="7">
    <location>
        <begin position="22"/>
        <end position="198"/>
    </location>
</feature>
<dbReference type="HOGENOM" id="CLU_030571_2_6_0"/>
<evidence type="ECO:0000256" key="2">
    <source>
        <dbReference type="ARBA" id="ARBA00011738"/>
    </source>
</evidence>